<dbReference type="RefSeq" id="WP_159546744.1">
    <property type="nucleotide sequence ID" value="NZ_CP047156.1"/>
</dbReference>
<reference evidence="2 3" key="1">
    <citation type="journal article" date="2018" name="Int. J. Syst. Evol. Microbiol.">
        <title>Epidermidibacterium keratini gen. nov., sp. nov., a member of the family Sporichthyaceae, isolated from keratin epidermis.</title>
        <authorList>
            <person name="Lee D.G."/>
            <person name="Trujillo M.E."/>
            <person name="Kang S."/>
            <person name="Nam J.J."/>
            <person name="Kim Y.J."/>
        </authorList>
    </citation>
    <scope>NUCLEOTIDE SEQUENCE [LARGE SCALE GENOMIC DNA]</scope>
    <source>
        <strain evidence="2 3">EPI-7</strain>
    </source>
</reference>
<dbReference type="SUPFAM" id="SSF69572">
    <property type="entry name" value="Activating enzymes of the ubiquitin-like proteins"/>
    <property type="match status" value="1"/>
</dbReference>
<accession>A0A7L4YS33</accession>
<dbReference type="Proteomes" id="UP000463857">
    <property type="component" value="Chromosome"/>
</dbReference>
<dbReference type="Gene3D" id="3.40.50.720">
    <property type="entry name" value="NAD(P)-binding Rossmann-like Domain"/>
    <property type="match status" value="1"/>
</dbReference>
<dbReference type="KEGG" id="eke:EK0264_15805"/>
<organism evidence="2 3">
    <name type="scientific">Epidermidibacterium keratini</name>
    <dbReference type="NCBI Taxonomy" id="1891644"/>
    <lineage>
        <taxon>Bacteria</taxon>
        <taxon>Bacillati</taxon>
        <taxon>Actinomycetota</taxon>
        <taxon>Actinomycetes</taxon>
        <taxon>Sporichthyales</taxon>
        <taxon>Sporichthyaceae</taxon>
        <taxon>Epidermidibacterium</taxon>
    </lineage>
</organism>
<protein>
    <recommendedName>
        <fullName evidence="1">THIF-type NAD/FAD binding fold domain-containing protein</fullName>
    </recommendedName>
</protein>
<dbReference type="EMBL" id="CP047156">
    <property type="protein sequence ID" value="QHC01609.1"/>
    <property type="molecule type" value="Genomic_DNA"/>
</dbReference>
<dbReference type="OrthoDB" id="4426339at2"/>
<dbReference type="AlphaFoldDB" id="A0A7L4YS33"/>
<sequence>MSIDFEHVTPPDLPRVPWIPPVLRRVWRGPDVLQIGADPDRAVVLEGVTPALAEFLASIDGFSPLERYLTEQTVPRTLLLDTLRRLHRAGCVVDLAPGGQPPEPARHPMFSGRLVPEIAARSLGALDSQPAEVISRRAHARVIVVGGRRLGPMLGSLLATSGIGRVDVIAHGRVEASDVIPGGAPEATIGEARQAATRGALRQLHRDLATGPLTPSESPDLVILADPWPVSGERERSMRAAGTPYLCTAVRERRAVIGPFVLPRESSCLRCQELYRTDHDPQWRAVAAQLAHAPSRAAESGEIATVTLAAGFALSHALQWLDGERFPESINATVEIALPELTVSRRHWPRHQLCECW</sequence>
<dbReference type="GO" id="GO:0008641">
    <property type="term" value="F:ubiquitin-like modifier activating enzyme activity"/>
    <property type="evidence" value="ECO:0007669"/>
    <property type="project" value="InterPro"/>
</dbReference>
<evidence type="ECO:0000313" key="3">
    <source>
        <dbReference type="Proteomes" id="UP000463857"/>
    </source>
</evidence>
<dbReference type="InParanoid" id="A0A7L4YS33"/>
<evidence type="ECO:0000313" key="2">
    <source>
        <dbReference type="EMBL" id="QHC01609.1"/>
    </source>
</evidence>
<name>A0A7L4YS33_9ACTN</name>
<proteinExistence type="predicted"/>
<keyword evidence="3" id="KW-1185">Reference proteome</keyword>
<dbReference type="InterPro" id="IPR000594">
    <property type="entry name" value="ThiF_NAD_FAD-bd"/>
</dbReference>
<gene>
    <name evidence="2" type="ORF">EK0264_15805</name>
</gene>
<feature type="domain" description="THIF-type NAD/FAD binding fold" evidence="1">
    <location>
        <begin position="138"/>
        <end position="355"/>
    </location>
</feature>
<dbReference type="InterPro" id="IPR035985">
    <property type="entry name" value="Ubiquitin-activating_enz"/>
</dbReference>
<evidence type="ECO:0000259" key="1">
    <source>
        <dbReference type="Pfam" id="PF00899"/>
    </source>
</evidence>
<dbReference type="Pfam" id="PF00899">
    <property type="entry name" value="ThiF"/>
    <property type="match status" value="1"/>
</dbReference>